<proteinExistence type="predicted"/>
<evidence type="ECO:0000313" key="1">
    <source>
        <dbReference type="EMBL" id="JAD73200.1"/>
    </source>
</evidence>
<name>A0A0A9CIJ7_ARUDO</name>
<sequence>MLDSIRSSRTRESFNYFLVPNHGWFGTPWPESYSYLRVSSVCMCVKSASFPDLRASSMHLAISQATFL</sequence>
<protein>
    <submittedName>
        <fullName evidence="1">Uncharacterized protein</fullName>
    </submittedName>
</protein>
<organism evidence="1">
    <name type="scientific">Arundo donax</name>
    <name type="common">Giant reed</name>
    <name type="synonym">Donax arundinaceus</name>
    <dbReference type="NCBI Taxonomy" id="35708"/>
    <lineage>
        <taxon>Eukaryota</taxon>
        <taxon>Viridiplantae</taxon>
        <taxon>Streptophyta</taxon>
        <taxon>Embryophyta</taxon>
        <taxon>Tracheophyta</taxon>
        <taxon>Spermatophyta</taxon>
        <taxon>Magnoliopsida</taxon>
        <taxon>Liliopsida</taxon>
        <taxon>Poales</taxon>
        <taxon>Poaceae</taxon>
        <taxon>PACMAD clade</taxon>
        <taxon>Arundinoideae</taxon>
        <taxon>Arundineae</taxon>
        <taxon>Arundo</taxon>
    </lineage>
</organism>
<dbReference type="AlphaFoldDB" id="A0A0A9CIJ7"/>
<accession>A0A0A9CIJ7</accession>
<reference evidence="1" key="2">
    <citation type="journal article" date="2015" name="Data Brief">
        <title>Shoot transcriptome of the giant reed, Arundo donax.</title>
        <authorList>
            <person name="Barrero R.A."/>
            <person name="Guerrero F.D."/>
            <person name="Moolhuijzen P."/>
            <person name="Goolsby J.A."/>
            <person name="Tidwell J."/>
            <person name="Bellgard S.E."/>
            <person name="Bellgard M.I."/>
        </authorList>
    </citation>
    <scope>NUCLEOTIDE SEQUENCE</scope>
    <source>
        <tissue evidence="1">Shoot tissue taken approximately 20 cm above the soil surface</tissue>
    </source>
</reference>
<reference evidence="1" key="1">
    <citation type="submission" date="2014-09" db="EMBL/GenBank/DDBJ databases">
        <authorList>
            <person name="Magalhaes I.L.F."/>
            <person name="Oliveira U."/>
            <person name="Santos F.R."/>
            <person name="Vidigal T.H.D.A."/>
            <person name="Brescovit A.D."/>
            <person name="Santos A.J."/>
        </authorList>
    </citation>
    <scope>NUCLEOTIDE SEQUENCE</scope>
    <source>
        <tissue evidence="1">Shoot tissue taken approximately 20 cm above the soil surface</tissue>
    </source>
</reference>
<dbReference type="EMBL" id="GBRH01224695">
    <property type="protein sequence ID" value="JAD73200.1"/>
    <property type="molecule type" value="Transcribed_RNA"/>
</dbReference>